<proteinExistence type="predicted"/>
<gene>
    <name evidence="2" type="ORF">O6R05_06930</name>
</gene>
<evidence type="ECO:0000313" key="3">
    <source>
        <dbReference type="Proteomes" id="UP001210339"/>
    </source>
</evidence>
<dbReference type="Proteomes" id="UP001210339">
    <property type="component" value="Chromosome"/>
</dbReference>
<feature type="chain" id="PRO_5046919751" description="Copper amine oxidase N-terminal domain-containing protein" evidence="1">
    <location>
        <begin position="22"/>
        <end position="314"/>
    </location>
</feature>
<organism evidence="2 3">
    <name type="scientific">Peptoniphilus equinus</name>
    <dbReference type="NCBI Taxonomy" id="3016343"/>
    <lineage>
        <taxon>Bacteria</taxon>
        <taxon>Bacillati</taxon>
        <taxon>Bacillota</taxon>
        <taxon>Tissierellia</taxon>
        <taxon>Tissierellales</taxon>
        <taxon>Peptoniphilaceae</taxon>
        <taxon>Peptoniphilus</taxon>
    </lineage>
</organism>
<feature type="signal peptide" evidence="1">
    <location>
        <begin position="1"/>
        <end position="21"/>
    </location>
</feature>
<evidence type="ECO:0000313" key="2">
    <source>
        <dbReference type="EMBL" id="WBW49730.1"/>
    </source>
</evidence>
<dbReference type="RefSeq" id="WP_271191261.1">
    <property type="nucleotide sequence ID" value="NZ_CP115667.1"/>
</dbReference>
<reference evidence="2 3" key="1">
    <citation type="submission" date="2023-01" db="EMBL/GenBank/DDBJ databases">
        <authorList>
            <person name="Lee S.H."/>
            <person name="Jung H.S."/>
            <person name="Yun J.U."/>
        </authorList>
    </citation>
    <scope>NUCLEOTIDE SEQUENCE [LARGE SCALE GENOMIC DNA]</scope>
    <source>
        <strain evidence="2 3">CBA3646</strain>
    </source>
</reference>
<sequence>MLKHIGAVIALALALATPVSATTLQVTLPDYPIEINGYTIDPKINKYPPLAYRGVTYIPMTYRNAEFLGIHTEWDNANRILKIERGVASSGWQLYPFPTESPNNRREQVQTAPFQVLINGKAIDDKDLNAYPFFVFRDVTYLPMTWRIFHDELDYNWTFSSENGLVMRAENYTLSKVGGVDSIGYDGGFIDFAPFPPSSYFFDNVTEDSRQHFDLDLRERYFKGFQGFRAPGTMGYYYITPDQHVEAKPYVQGDVLYMPFGYATDYTLSEKNSKLTFNSTAVRNVILKYNIHTGELLGEEEVPMTKVQELSKEQ</sequence>
<evidence type="ECO:0000256" key="1">
    <source>
        <dbReference type="SAM" id="SignalP"/>
    </source>
</evidence>
<evidence type="ECO:0008006" key="4">
    <source>
        <dbReference type="Google" id="ProtNLM"/>
    </source>
</evidence>
<accession>A0ABY7QSG3</accession>
<keyword evidence="3" id="KW-1185">Reference proteome</keyword>
<dbReference type="EMBL" id="CP115667">
    <property type="protein sequence ID" value="WBW49730.1"/>
    <property type="molecule type" value="Genomic_DNA"/>
</dbReference>
<name>A0ABY7QSG3_9FIRM</name>
<protein>
    <recommendedName>
        <fullName evidence="4">Copper amine oxidase N-terminal domain-containing protein</fullName>
    </recommendedName>
</protein>
<keyword evidence="1" id="KW-0732">Signal</keyword>